<gene>
    <name evidence="3" type="primary">Abhd14a</name>
    <name evidence="3" type="ORF">LOPRUF_R03448</name>
</gene>
<name>A0A7K8JYV5_9AVES</name>
<dbReference type="PANTHER" id="PTHR46197">
    <property type="entry name" value="PROTEIN ABHD14B-LIKE"/>
    <property type="match status" value="1"/>
</dbReference>
<sequence length="141" mass="15501">VPGYGDSPPVETVATAQGRVAFLDHVLQELSMQRPVLVSPSMSGRFALPFLLARGDQLSGFVPVAPVGTKDYTAEQYRQVQTPTLIIYGDRDARLGPQALQSLRHLPRHHVAVVPDAGHACYLDKPQDFHQALLGFLYKLQ</sequence>
<dbReference type="SUPFAM" id="SSF53474">
    <property type="entry name" value="alpha/beta-Hydrolases"/>
    <property type="match status" value="1"/>
</dbReference>
<feature type="non-terminal residue" evidence="3">
    <location>
        <position position="141"/>
    </location>
</feature>
<keyword evidence="2" id="KW-0963">Cytoplasm</keyword>
<keyword evidence="4" id="KW-1185">Reference proteome</keyword>
<comment type="subcellular location">
    <subcellularLocation>
        <location evidence="1">Cytoplasm</location>
    </subcellularLocation>
</comment>
<dbReference type="GO" id="GO:0005737">
    <property type="term" value="C:cytoplasm"/>
    <property type="evidence" value="ECO:0007669"/>
    <property type="project" value="UniProtKB-SubCell"/>
</dbReference>
<dbReference type="EMBL" id="VWYV01000453">
    <property type="protein sequence ID" value="NXE09971.1"/>
    <property type="molecule type" value="Genomic_DNA"/>
</dbReference>
<proteinExistence type="predicted"/>
<feature type="non-terminal residue" evidence="3">
    <location>
        <position position="1"/>
    </location>
</feature>
<dbReference type="OrthoDB" id="284184at2759"/>
<dbReference type="Proteomes" id="UP000533896">
    <property type="component" value="Unassembled WGS sequence"/>
</dbReference>
<dbReference type="AlphaFoldDB" id="A0A7K8JYV5"/>
<dbReference type="PANTHER" id="PTHR46197:SF1">
    <property type="entry name" value="PROTEIN ABHD14A"/>
    <property type="match status" value="1"/>
</dbReference>
<dbReference type="Gene3D" id="3.40.50.1820">
    <property type="entry name" value="alpha/beta hydrolase"/>
    <property type="match status" value="1"/>
</dbReference>
<evidence type="ECO:0000256" key="1">
    <source>
        <dbReference type="ARBA" id="ARBA00004496"/>
    </source>
</evidence>
<evidence type="ECO:0000313" key="4">
    <source>
        <dbReference type="Proteomes" id="UP000533896"/>
    </source>
</evidence>
<evidence type="ECO:0000256" key="2">
    <source>
        <dbReference type="ARBA" id="ARBA00022490"/>
    </source>
</evidence>
<accession>A0A7K8JYV5</accession>
<protein>
    <submittedName>
        <fullName evidence="3">ABHEA protein</fullName>
    </submittedName>
</protein>
<dbReference type="InterPro" id="IPR029058">
    <property type="entry name" value="AB_hydrolase_fold"/>
</dbReference>
<reference evidence="3 4" key="1">
    <citation type="submission" date="2019-09" db="EMBL/GenBank/DDBJ databases">
        <title>Bird 10,000 Genomes (B10K) Project - Family phase.</title>
        <authorList>
            <person name="Zhang G."/>
        </authorList>
    </citation>
    <scope>NUCLEOTIDE SEQUENCE [LARGE SCALE GENOMIC DNA]</scope>
    <source>
        <strain evidence="3">B10K-CU-031-23</strain>
    </source>
</reference>
<organism evidence="3 4">
    <name type="scientific">Lophotis ruficrista</name>
    <dbReference type="NCBI Taxonomy" id="172689"/>
    <lineage>
        <taxon>Eukaryota</taxon>
        <taxon>Metazoa</taxon>
        <taxon>Chordata</taxon>
        <taxon>Craniata</taxon>
        <taxon>Vertebrata</taxon>
        <taxon>Euteleostomi</taxon>
        <taxon>Archelosauria</taxon>
        <taxon>Archosauria</taxon>
        <taxon>Dinosauria</taxon>
        <taxon>Saurischia</taxon>
        <taxon>Theropoda</taxon>
        <taxon>Coelurosauria</taxon>
        <taxon>Aves</taxon>
        <taxon>Neognathae</taxon>
        <taxon>Neoaves</taxon>
        <taxon>Otidimorphae</taxon>
        <taxon>Otidiformes</taxon>
        <taxon>Otididae</taxon>
        <taxon>Lophotis</taxon>
    </lineage>
</organism>
<comment type="caution">
    <text evidence="3">The sequence shown here is derived from an EMBL/GenBank/DDBJ whole genome shotgun (WGS) entry which is preliminary data.</text>
</comment>
<evidence type="ECO:0000313" key="3">
    <source>
        <dbReference type="EMBL" id="NXE09971.1"/>
    </source>
</evidence>